<feature type="region of interest" description="Disordered" evidence="1">
    <location>
        <begin position="212"/>
        <end position="237"/>
    </location>
</feature>
<sequence length="237" mass="25688">MAVEIVDTYSIISSAVMAVVAAHCAQLRLGIFDTNSLLTVYGPMPRLRALDFAFISDKSGVSTFPEAPLLRTVRLDCYFGSKLGATHFLDFALRFTRGLCPDFTAGVELDPLRARIPLRPRQRAHAARHNSPIFTVAGDPTPDYLSLGHLIAPTLCHLDITEDFLGVNPVDSLVLFISNAGCTLKDVCIGGCTLWRHTYRKAFPSIKFTFSEDPSDGENDNSTAGSAASSNCDGETT</sequence>
<dbReference type="AlphaFoldDB" id="A0AAD7MBK0"/>
<accession>A0AAD7MBK0</accession>
<dbReference type="EMBL" id="JARKIB010000419">
    <property type="protein sequence ID" value="KAJ7709366.1"/>
    <property type="molecule type" value="Genomic_DNA"/>
</dbReference>
<comment type="caution">
    <text evidence="2">The sequence shown here is derived from an EMBL/GenBank/DDBJ whole genome shotgun (WGS) entry which is preliminary data.</text>
</comment>
<dbReference type="Proteomes" id="UP001215598">
    <property type="component" value="Unassembled WGS sequence"/>
</dbReference>
<proteinExistence type="predicted"/>
<reference evidence="2" key="1">
    <citation type="submission" date="2023-03" db="EMBL/GenBank/DDBJ databases">
        <title>Massive genome expansion in bonnet fungi (Mycena s.s.) driven by repeated elements and novel gene families across ecological guilds.</title>
        <authorList>
            <consortium name="Lawrence Berkeley National Laboratory"/>
            <person name="Harder C.B."/>
            <person name="Miyauchi S."/>
            <person name="Viragh M."/>
            <person name="Kuo A."/>
            <person name="Thoen E."/>
            <person name="Andreopoulos B."/>
            <person name="Lu D."/>
            <person name="Skrede I."/>
            <person name="Drula E."/>
            <person name="Henrissat B."/>
            <person name="Morin E."/>
            <person name="Kohler A."/>
            <person name="Barry K."/>
            <person name="LaButti K."/>
            <person name="Morin E."/>
            <person name="Salamov A."/>
            <person name="Lipzen A."/>
            <person name="Mereny Z."/>
            <person name="Hegedus B."/>
            <person name="Baldrian P."/>
            <person name="Stursova M."/>
            <person name="Weitz H."/>
            <person name="Taylor A."/>
            <person name="Grigoriev I.V."/>
            <person name="Nagy L.G."/>
            <person name="Martin F."/>
            <person name="Kauserud H."/>
        </authorList>
    </citation>
    <scope>NUCLEOTIDE SEQUENCE</scope>
    <source>
        <strain evidence="2">CBHHK182m</strain>
    </source>
</reference>
<keyword evidence="3" id="KW-1185">Reference proteome</keyword>
<evidence type="ECO:0000256" key="1">
    <source>
        <dbReference type="SAM" id="MobiDB-lite"/>
    </source>
</evidence>
<protein>
    <submittedName>
        <fullName evidence="2">Uncharacterized protein</fullName>
    </submittedName>
</protein>
<organism evidence="2 3">
    <name type="scientific">Mycena metata</name>
    <dbReference type="NCBI Taxonomy" id="1033252"/>
    <lineage>
        <taxon>Eukaryota</taxon>
        <taxon>Fungi</taxon>
        <taxon>Dikarya</taxon>
        <taxon>Basidiomycota</taxon>
        <taxon>Agaricomycotina</taxon>
        <taxon>Agaricomycetes</taxon>
        <taxon>Agaricomycetidae</taxon>
        <taxon>Agaricales</taxon>
        <taxon>Marasmiineae</taxon>
        <taxon>Mycenaceae</taxon>
        <taxon>Mycena</taxon>
    </lineage>
</organism>
<feature type="compositionally biased region" description="Polar residues" evidence="1">
    <location>
        <begin position="220"/>
        <end position="237"/>
    </location>
</feature>
<evidence type="ECO:0000313" key="2">
    <source>
        <dbReference type="EMBL" id="KAJ7709366.1"/>
    </source>
</evidence>
<evidence type="ECO:0000313" key="3">
    <source>
        <dbReference type="Proteomes" id="UP001215598"/>
    </source>
</evidence>
<gene>
    <name evidence="2" type="ORF">B0H16DRAFT_1745838</name>
</gene>
<name>A0AAD7MBK0_9AGAR</name>